<keyword evidence="3 4" id="KW-0067">ATP-binding</keyword>
<dbReference type="Gene3D" id="3.40.50.10420">
    <property type="entry name" value="NagB/RpiA/CoA transferase-like"/>
    <property type="match status" value="1"/>
</dbReference>
<dbReference type="EMBL" id="VLTJ01000035">
    <property type="protein sequence ID" value="TSH91579.1"/>
    <property type="molecule type" value="Genomic_DNA"/>
</dbReference>
<dbReference type="GO" id="GO:0005524">
    <property type="term" value="F:ATP binding"/>
    <property type="evidence" value="ECO:0007669"/>
    <property type="project" value="UniProtKB-KW"/>
</dbReference>
<dbReference type="GO" id="GO:0046872">
    <property type="term" value="F:metal ion binding"/>
    <property type="evidence" value="ECO:0007669"/>
    <property type="project" value="UniProtKB-KW"/>
</dbReference>
<evidence type="ECO:0000256" key="2">
    <source>
        <dbReference type="ARBA" id="ARBA00022741"/>
    </source>
</evidence>
<organism evidence="5 6">
    <name type="scientific">Verticiella sediminum</name>
    <dbReference type="NCBI Taxonomy" id="1247510"/>
    <lineage>
        <taxon>Bacteria</taxon>
        <taxon>Pseudomonadati</taxon>
        <taxon>Pseudomonadota</taxon>
        <taxon>Betaproteobacteria</taxon>
        <taxon>Burkholderiales</taxon>
        <taxon>Alcaligenaceae</taxon>
        <taxon>Verticiella</taxon>
    </lineage>
</organism>
<dbReference type="PANTHER" id="PTHR23407:SF1">
    <property type="entry name" value="5-FORMYLTETRAHYDROFOLATE CYCLO-LIGASE"/>
    <property type="match status" value="1"/>
</dbReference>
<keyword evidence="4" id="KW-0460">Magnesium</keyword>
<proteinExistence type="inferred from homology"/>
<dbReference type="GO" id="GO:0009396">
    <property type="term" value="P:folic acid-containing compound biosynthetic process"/>
    <property type="evidence" value="ECO:0007669"/>
    <property type="project" value="TreeGrafter"/>
</dbReference>
<dbReference type="OrthoDB" id="9801938at2"/>
<dbReference type="GO" id="GO:0035999">
    <property type="term" value="P:tetrahydrofolate interconversion"/>
    <property type="evidence" value="ECO:0007669"/>
    <property type="project" value="TreeGrafter"/>
</dbReference>
<evidence type="ECO:0000313" key="5">
    <source>
        <dbReference type="EMBL" id="TSH91579.1"/>
    </source>
</evidence>
<dbReference type="InterPro" id="IPR002698">
    <property type="entry name" value="FTHF_cligase"/>
</dbReference>
<accession>A0A556AFC1</accession>
<dbReference type="InterPro" id="IPR024185">
    <property type="entry name" value="FTHF_cligase-like_sf"/>
</dbReference>
<dbReference type="GO" id="GO:0030272">
    <property type="term" value="F:5-formyltetrahydrofolate cyclo-ligase activity"/>
    <property type="evidence" value="ECO:0007669"/>
    <property type="project" value="UniProtKB-EC"/>
</dbReference>
<dbReference type="InterPro" id="IPR037171">
    <property type="entry name" value="NagB/RpiA_transferase-like"/>
</dbReference>
<dbReference type="Proteomes" id="UP000318405">
    <property type="component" value="Unassembled WGS sequence"/>
</dbReference>
<evidence type="ECO:0000256" key="1">
    <source>
        <dbReference type="ARBA" id="ARBA00010638"/>
    </source>
</evidence>
<dbReference type="EC" id="6.3.3.2" evidence="4"/>
<protein>
    <recommendedName>
        <fullName evidence="4">5-formyltetrahydrofolate cyclo-ligase</fullName>
        <ecNumber evidence="4">6.3.3.2</ecNumber>
    </recommendedName>
</protein>
<keyword evidence="6" id="KW-1185">Reference proteome</keyword>
<name>A0A556AFC1_9BURK</name>
<keyword evidence="2 4" id="KW-0547">Nucleotide-binding</keyword>
<dbReference type="Pfam" id="PF01812">
    <property type="entry name" value="5-FTHF_cyc-lig"/>
    <property type="match status" value="1"/>
</dbReference>
<dbReference type="PANTHER" id="PTHR23407">
    <property type="entry name" value="ATPASE INHIBITOR/5-FORMYLTETRAHYDROFOLATE CYCLO-LIGASE"/>
    <property type="match status" value="1"/>
</dbReference>
<comment type="catalytic activity">
    <reaction evidence="4">
        <text>(6S)-5-formyl-5,6,7,8-tetrahydrofolate + ATP = (6R)-5,10-methenyltetrahydrofolate + ADP + phosphate</text>
        <dbReference type="Rhea" id="RHEA:10488"/>
        <dbReference type="ChEBI" id="CHEBI:30616"/>
        <dbReference type="ChEBI" id="CHEBI:43474"/>
        <dbReference type="ChEBI" id="CHEBI:57455"/>
        <dbReference type="ChEBI" id="CHEBI:57457"/>
        <dbReference type="ChEBI" id="CHEBI:456216"/>
        <dbReference type="EC" id="6.3.3.2"/>
    </reaction>
</comment>
<dbReference type="AlphaFoldDB" id="A0A556AFC1"/>
<keyword evidence="5" id="KW-0436">Ligase</keyword>
<reference evidence="5 6" key="1">
    <citation type="submission" date="2019-07" db="EMBL/GenBank/DDBJ databases">
        <title>Qingshengfaniella alkalisoli gen. nov., sp. nov., isolated from saline soil.</title>
        <authorList>
            <person name="Xu L."/>
            <person name="Huang X.-X."/>
            <person name="Sun J.-Q."/>
        </authorList>
    </citation>
    <scope>NUCLEOTIDE SEQUENCE [LARGE SCALE GENOMIC DNA]</scope>
    <source>
        <strain evidence="5 6">DSM 27279</strain>
    </source>
</reference>
<evidence type="ECO:0000256" key="4">
    <source>
        <dbReference type="RuleBase" id="RU361279"/>
    </source>
</evidence>
<keyword evidence="4" id="KW-0479">Metal-binding</keyword>
<dbReference type="NCBIfam" id="TIGR02727">
    <property type="entry name" value="MTHFS_bact"/>
    <property type="match status" value="1"/>
</dbReference>
<evidence type="ECO:0000256" key="3">
    <source>
        <dbReference type="ARBA" id="ARBA00022840"/>
    </source>
</evidence>
<dbReference type="SUPFAM" id="SSF100950">
    <property type="entry name" value="NagB/RpiA/CoA transferase-like"/>
    <property type="match status" value="1"/>
</dbReference>
<comment type="cofactor">
    <cofactor evidence="4">
        <name>Mg(2+)</name>
        <dbReference type="ChEBI" id="CHEBI:18420"/>
    </cofactor>
</comment>
<evidence type="ECO:0000313" key="6">
    <source>
        <dbReference type="Proteomes" id="UP000318405"/>
    </source>
</evidence>
<gene>
    <name evidence="5" type="ORF">FOZ76_18430</name>
</gene>
<sequence length="280" mass="30832">MPWSWSHWRASAARRADTTSAYCAWAAAVWAWASGAAPRLATARMPAAARRKPCKIRAEKMRILMNEEQERKEVPSGKAQDTPGGIRHRLRSARAALGEHERRSGSAAIMAHLRAGLKAHAARAGVTGTSGAVRIAAFWPMPGEPDLRELLAEWAGHGIALALPRVERRDAPLVFLPWHPGSTLRTGAYGILEPDGTQYVRPDIVLVPTLGYTLSGGRVGYGGGYYDRTLGLWRRERHPHTTVGIAWRASRLDEDAYAFAPHDMPLDAVVDEEGWHYPAR</sequence>
<comment type="similarity">
    <text evidence="1 4">Belongs to the 5-formyltetrahydrofolate cyclo-ligase family.</text>
</comment>
<comment type="caution">
    <text evidence="5">The sequence shown here is derived from an EMBL/GenBank/DDBJ whole genome shotgun (WGS) entry which is preliminary data.</text>
</comment>